<evidence type="ECO:0008006" key="8">
    <source>
        <dbReference type="Google" id="ProtNLM"/>
    </source>
</evidence>
<dbReference type="InterPro" id="IPR036279">
    <property type="entry name" value="5-3_exonuclease_C_sf"/>
</dbReference>
<dbReference type="SUPFAM" id="SSF47807">
    <property type="entry name" value="5' to 3' exonuclease, C-terminal subdomain"/>
    <property type="match status" value="1"/>
</dbReference>
<dbReference type="InterPro" id="IPR029060">
    <property type="entry name" value="PIN-like_dom_sf"/>
</dbReference>
<dbReference type="GeneID" id="83213055"/>
<dbReference type="EMBL" id="JARTCD010000023">
    <property type="protein sequence ID" value="KAJ8658603.1"/>
    <property type="molecule type" value="Genomic_DNA"/>
</dbReference>
<feature type="compositionally biased region" description="Basic residues" evidence="3">
    <location>
        <begin position="526"/>
        <end position="537"/>
    </location>
</feature>
<sequence length="568" mass="64591">MGVTKLWEVIDPAKRSYTLEEISADRANRDNRHQLFIAIDIALWTYQANSSKGGKRPQLRLIFYRFCRLFELGIRAVFVFDGPNRPTFKRDREISTIPANSEFRRTVIALAKLFNFFVWHANGEAEAECAALERLGFVDMVMTGDVDAFLFGAKRLIRQWPTKRHSPVPCYDMAWITDTTGLDRSDMILIALLRGSDYHHGGERVGIRVAEGLARCKKHLPLMEAVQRAKQDQSNVEEDAIESLSQQLIEDLQYELAHGSQGHLSMQYSQIDLDDGHFPDRRILDDFVHPETRIANTTTRDLEQWINSENSVDLAEIAHFCKVVFEWPPKYLVRRFQNLLFHAYLNQHLRNLASTPSDAVAEPMSSQQKRRKKSESSSSSSQQTYIQSQIGSFFGVSKGGYNDRSIMSSQPKPDILHIRNQKVLGNVLLYHVDFDLHLLDDFTATITSKLEHADEKYAQLLDPECASQGMDDTNGANGVEEEQEDQGDTIEPEKLCRKWMLADLVAMAFPTMVSKFKQTVSSKPKSTPKKPTRKKSPKDKGKGVQTKLTDYIIPKTTASDTVVVLDDD</sequence>
<dbReference type="InterPro" id="IPR006084">
    <property type="entry name" value="XPG/Rad2"/>
</dbReference>
<reference evidence="6 7" key="1">
    <citation type="submission" date="2023-03" db="EMBL/GenBank/DDBJ databases">
        <title>Genome sequence of Lichtheimia ornata CBS 291.66.</title>
        <authorList>
            <person name="Mohabir J.T."/>
            <person name="Shea T.P."/>
            <person name="Kurbessoian T."/>
            <person name="Berby B."/>
            <person name="Fontaine J."/>
            <person name="Livny J."/>
            <person name="Gnirke A."/>
            <person name="Stajich J.E."/>
            <person name="Cuomo C.A."/>
        </authorList>
    </citation>
    <scope>NUCLEOTIDE SEQUENCE [LARGE SCALE GENOMIC DNA]</scope>
    <source>
        <strain evidence="6">CBS 291.66</strain>
    </source>
</reference>
<proteinExistence type="predicted"/>
<dbReference type="Pfam" id="PF00867">
    <property type="entry name" value="XPG_I"/>
    <property type="match status" value="1"/>
</dbReference>
<dbReference type="PANTHER" id="PTHR11081">
    <property type="entry name" value="FLAP ENDONUCLEASE FAMILY MEMBER"/>
    <property type="match status" value="1"/>
</dbReference>
<protein>
    <recommendedName>
        <fullName evidence="8">PIN domain-like protein</fullName>
    </recommendedName>
</protein>
<name>A0AAD7V4R4_9FUNG</name>
<dbReference type="AlphaFoldDB" id="A0AAD7V4R4"/>
<keyword evidence="2" id="KW-0378">Hydrolase</keyword>
<keyword evidence="7" id="KW-1185">Reference proteome</keyword>
<dbReference type="PANTHER" id="PTHR11081:SF75">
    <property type="entry name" value="ENDONUCLEASE, PUTATIVE (AFU_ORTHOLOGUE AFUA_3G13260)-RELATED"/>
    <property type="match status" value="1"/>
</dbReference>
<feature type="region of interest" description="Disordered" evidence="3">
    <location>
        <begin position="356"/>
        <end position="383"/>
    </location>
</feature>
<dbReference type="GO" id="GO:0006281">
    <property type="term" value="P:DNA repair"/>
    <property type="evidence" value="ECO:0007669"/>
    <property type="project" value="UniProtKB-ARBA"/>
</dbReference>
<evidence type="ECO:0000256" key="3">
    <source>
        <dbReference type="SAM" id="MobiDB-lite"/>
    </source>
</evidence>
<organism evidence="6 7">
    <name type="scientific">Lichtheimia ornata</name>
    <dbReference type="NCBI Taxonomy" id="688661"/>
    <lineage>
        <taxon>Eukaryota</taxon>
        <taxon>Fungi</taxon>
        <taxon>Fungi incertae sedis</taxon>
        <taxon>Mucoromycota</taxon>
        <taxon>Mucoromycotina</taxon>
        <taxon>Mucoromycetes</taxon>
        <taxon>Mucorales</taxon>
        <taxon>Lichtheimiaceae</taxon>
        <taxon>Lichtheimia</taxon>
    </lineage>
</organism>
<dbReference type="GO" id="GO:0017108">
    <property type="term" value="F:5'-flap endonuclease activity"/>
    <property type="evidence" value="ECO:0007669"/>
    <property type="project" value="TreeGrafter"/>
</dbReference>
<evidence type="ECO:0000256" key="2">
    <source>
        <dbReference type="ARBA" id="ARBA00022801"/>
    </source>
</evidence>
<feature type="domain" description="XPG-I" evidence="4">
    <location>
        <begin position="112"/>
        <end position="182"/>
    </location>
</feature>
<evidence type="ECO:0000256" key="1">
    <source>
        <dbReference type="ARBA" id="ARBA00022722"/>
    </source>
</evidence>
<dbReference type="PRINTS" id="PR00853">
    <property type="entry name" value="XPGRADSUPER"/>
</dbReference>
<dbReference type="InterPro" id="IPR006085">
    <property type="entry name" value="XPG_DNA_repair_N"/>
</dbReference>
<comment type="caution">
    <text evidence="6">The sequence shown here is derived from an EMBL/GenBank/DDBJ whole genome shotgun (WGS) entry which is preliminary data.</text>
</comment>
<evidence type="ECO:0000259" key="4">
    <source>
        <dbReference type="SMART" id="SM00484"/>
    </source>
</evidence>
<evidence type="ECO:0000313" key="7">
    <source>
        <dbReference type="Proteomes" id="UP001234581"/>
    </source>
</evidence>
<feature type="domain" description="XPG N-terminal" evidence="5">
    <location>
        <begin position="1"/>
        <end position="107"/>
    </location>
</feature>
<dbReference type="RefSeq" id="XP_058343516.1">
    <property type="nucleotide sequence ID" value="XM_058485681.1"/>
</dbReference>
<dbReference type="Pfam" id="PF00752">
    <property type="entry name" value="XPG_N"/>
    <property type="match status" value="1"/>
</dbReference>
<dbReference type="SMART" id="SM00484">
    <property type="entry name" value="XPGI"/>
    <property type="match status" value="1"/>
</dbReference>
<feature type="region of interest" description="Disordered" evidence="3">
    <location>
        <begin position="517"/>
        <end position="548"/>
    </location>
</feature>
<evidence type="ECO:0000259" key="5">
    <source>
        <dbReference type="SMART" id="SM00485"/>
    </source>
</evidence>
<gene>
    <name evidence="6" type="ORF">O0I10_005643</name>
</gene>
<dbReference type="SMART" id="SM00485">
    <property type="entry name" value="XPGN"/>
    <property type="match status" value="1"/>
</dbReference>
<dbReference type="InterPro" id="IPR006086">
    <property type="entry name" value="XPG-I_dom"/>
</dbReference>
<evidence type="ECO:0000313" key="6">
    <source>
        <dbReference type="EMBL" id="KAJ8658603.1"/>
    </source>
</evidence>
<feature type="compositionally biased region" description="Acidic residues" evidence="3">
    <location>
        <begin position="479"/>
        <end position="490"/>
    </location>
</feature>
<feature type="region of interest" description="Disordered" evidence="3">
    <location>
        <begin position="468"/>
        <end position="490"/>
    </location>
</feature>
<dbReference type="Gene3D" id="3.40.50.1010">
    <property type="entry name" value="5'-nuclease"/>
    <property type="match status" value="2"/>
</dbReference>
<dbReference type="Proteomes" id="UP001234581">
    <property type="component" value="Unassembled WGS sequence"/>
</dbReference>
<keyword evidence="1" id="KW-0540">Nuclease</keyword>
<dbReference type="CDD" id="cd09870">
    <property type="entry name" value="PIN_YEN1"/>
    <property type="match status" value="1"/>
</dbReference>
<accession>A0AAD7V4R4</accession>
<dbReference type="SUPFAM" id="SSF88723">
    <property type="entry name" value="PIN domain-like"/>
    <property type="match status" value="1"/>
</dbReference>